<comment type="caution">
    <text evidence="1">The sequence shown here is derived from an EMBL/GenBank/DDBJ whole genome shotgun (WGS) entry which is preliminary data.</text>
</comment>
<dbReference type="Proteomes" id="UP001392318">
    <property type="component" value="Unassembled WGS sequence"/>
</dbReference>
<reference evidence="1" key="1">
    <citation type="submission" date="2024-01" db="EMBL/GenBank/DDBJ databases">
        <title>The diversity of rhizobia nodulating Mimosa spp. in eleven states of Brazil covering several biomes is determined by host plant, location, and edaphic factors.</title>
        <authorList>
            <person name="Rouws L."/>
            <person name="Barauna A."/>
            <person name="Beukes C."/>
            <person name="De Faria S.M."/>
            <person name="Gross E."/>
            <person name="Dos Reis Junior F.B."/>
            <person name="Simon M."/>
            <person name="Maluk M."/>
            <person name="Odee D.W."/>
            <person name="Kenicer G."/>
            <person name="Young J.P.W."/>
            <person name="Reis V.M."/>
            <person name="Zilli J."/>
            <person name="James E.K."/>
        </authorList>
    </citation>
    <scope>NUCLEOTIDE SEQUENCE</scope>
    <source>
        <strain evidence="1">JPY452</strain>
    </source>
</reference>
<evidence type="ECO:0000313" key="2">
    <source>
        <dbReference type="Proteomes" id="UP001392318"/>
    </source>
</evidence>
<name>A0ACC6RP09_9BURK</name>
<gene>
    <name evidence="1" type="ORF">VSR83_24985</name>
</gene>
<proteinExistence type="predicted"/>
<protein>
    <submittedName>
        <fullName evidence="1">Uncharacterized protein</fullName>
    </submittedName>
</protein>
<sequence length="310" mass="31885">MNREPKIRRAPFFKPGLNAAAIALFASLAGSPFAHAASFHCPHNASASERLVCNDPTLSALDDKLAALYRSAFDASTDTTALEADRVSQWQWRQHNCKDKACVTDWYDRRIAELEGDLKHGKQAAVRRVKEGVVDQHLAPSAQDAVLEMHGIPPAPKEVGAAAAPSADSAKSVKKAGVKVVAAEADAPLHLQKMPSGVAADARQTRLAQAQAHAHGLPQKDAAPSGDVSAITAKMAGANSAFAKAAGMASIDAPAAQPASPAATEAAAKPAADQASAQQGVSALNCASVASTESAHATQASIDQGAVAMK</sequence>
<evidence type="ECO:0000313" key="1">
    <source>
        <dbReference type="EMBL" id="MEM5403294.1"/>
    </source>
</evidence>
<organism evidence="1 2">
    <name type="scientific">Paraburkholderia unamae</name>
    <dbReference type="NCBI Taxonomy" id="219649"/>
    <lineage>
        <taxon>Bacteria</taxon>
        <taxon>Pseudomonadati</taxon>
        <taxon>Pseudomonadota</taxon>
        <taxon>Betaproteobacteria</taxon>
        <taxon>Burkholderiales</taxon>
        <taxon>Burkholderiaceae</taxon>
        <taxon>Paraburkholderia</taxon>
    </lineage>
</organism>
<accession>A0ACC6RP09</accession>
<dbReference type="EMBL" id="JAYMRU010000019">
    <property type="protein sequence ID" value="MEM5403294.1"/>
    <property type="molecule type" value="Genomic_DNA"/>
</dbReference>
<keyword evidence="2" id="KW-1185">Reference proteome</keyword>